<dbReference type="SUPFAM" id="SSF52058">
    <property type="entry name" value="L domain-like"/>
    <property type="match status" value="1"/>
</dbReference>
<dbReference type="Gene3D" id="3.80.10.10">
    <property type="entry name" value="Ribonuclease Inhibitor"/>
    <property type="match status" value="1"/>
</dbReference>
<feature type="signal peptide" evidence="4">
    <location>
        <begin position="1"/>
        <end position="26"/>
    </location>
</feature>
<dbReference type="EMBL" id="GECZ01024481">
    <property type="protein sequence ID" value="JAS45288.1"/>
    <property type="molecule type" value="Transcribed_RNA"/>
</dbReference>
<dbReference type="InterPro" id="IPR025875">
    <property type="entry name" value="Leu-rich_rpt_4"/>
</dbReference>
<keyword evidence="3" id="KW-0472">Membrane</keyword>
<dbReference type="PROSITE" id="PS51450">
    <property type="entry name" value="LRR"/>
    <property type="match status" value="2"/>
</dbReference>
<dbReference type="PRINTS" id="PR00019">
    <property type="entry name" value="LEURICHRPT"/>
</dbReference>
<evidence type="ECO:0008006" key="6">
    <source>
        <dbReference type="Google" id="ProtNLM"/>
    </source>
</evidence>
<accession>A0A1B6F521</accession>
<keyword evidence="2" id="KW-0677">Repeat</keyword>
<gene>
    <name evidence="5" type="ORF">g.25032</name>
</gene>
<dbReference type="SMART" id="SM00369">
    <property type="entry name" value="LRR_TYP"/>
    <property type="match status" value="5"/>
</dbReference>
<name>A0A1B6F521_9HEMI</name>
<keyword evidence="4" id="KW-0732">Signal</keyword>
<dbReference type="AlphaFoldDB" id="A0A1B6F521"/>
<reference evidence="5" key="1">
    <citation type="submission" date="2015-11" db="EMBL/GenBank/DDBJ databases">
        <title>De novo transcriptome assembly of four potential Pierce s Disease insect vectors from Arizona vineyards.</title>
        <authorList>
            <person name="Tassone E.E."/>
        </authorList>
    </citation>
    <scope>NUCLEOTIDE SEQUENCE</scope>
</reference>
<dbReference type="InterPro" id="IPR001611">
    <property type="entry name" value="Leu-rich_rpt"/>
</dbReference>
<evidence type="ECO:0000256" key="3">
    <source>
        <dbReference type="SAM" id="Phobius"/>
    </source>
</evidence>
<evidence type="ECO:0000256" key="1">
    <source>
        <dbReference type="ARBA" id="ARBA00022614"/>
    </source>
</evidence>
<dbReference type="PANTHER" id="PTHR24366">
    <property type="entry name" value="IG(IMMUNOGLOBULIN) AND LRR(LEUCINE RICH REPEAT) DOMAINS"/>
    <property type="match status" value="1"/>
</dbReference>
<dbReference type="InterPro" id="IPR032675">
    <property type="entry name" value="LRR_dom_sf"/>
</dbReference>
<protein>
    <recommendedName>
        <fullName evidence="6">LRRCT domain-containing protein</fullName>
    </recommendedName>
</protein>
<dbReference type="Pfam" id="PF12799">
    <property type="entry name" value="LRR_4"/>
    <property type="match status" value="1"/>
</dbReference>
<evidence type="ECO:0000256" key="2">
    <source>
        <dbReference type="ARBA" id="ARBA00022737"/>
    </source>
</evidence>
<keyword evidence="3" id="KW-1133">Transmembrane helix</keyword>
<feature type="chain" id="PRO_5008582703" description="LRRCT domain-containing protein" evidence="4">
    <location>
        <begin position="27"/>
        <end position="469"/>
    </location>
</feature>
<dbReference type="InterPro" id="IPR003591">
    <property type="entry name" value="Leu-rich_rpt_typical-subtyp"/>
</dbReference>
<feature type="non-terminal residue" evidence="5">
    <location>
        <position position="1"/>
    </location>
</feature>
<proteinExistence type="predicted"/>
<keyword evidence="3" id="KW-0812">Transmembrane</keyword>
<keyword evidence="1" id="KW-0433">Leucine-rich repeat</keyword>
<organism evidence="5">
    <name type="scientific">Cuerna arida</name>
    <dbReference type="NCBI Taxonomy" id="1464854"/>
    <lineage>
        <taxon>Eukaryota</taxon>
        <taxon>Metazoa</taxon>
        <taxon>Ecdysozoa</taxon>
        <taxon>Arthropoda</taxon>
        <taxon>Hexapoda</taxon>
        <taxon>Insecta</taxon>
        <taxon>Pterygota</taxon>
        <taxon>Neoptera</taxon>
        <taxon>Paraneoptera</taxon>
        <taxon>Hemiptera</taxon>
        <taxon>Auchenorrhyncha</taxon>
        <taxon>Membracoidea</taxon>
        <taxon>Cicadellidae</taxon>
        <taxon>Cicadellinae</taxon>
        <taxon>Proconiini</taxon>
        <taxon>Cuerna</taxon>
    </lineage>
</organism>
<feature type="transmembrane region" description="Helical" evidence="3">
    <location>
        <begin position="423"/>
        <end position="443"/>
    </location>
</feature>
<evidence type="ECO:0000313" key="5">
    <source>
        <dbReference type="EMBL" id="JAS45288.1"/>
    </source>
</evidence>
<dbReference type="PANTHER" id="PTHR24366:SF170">
    <property type="entry name" value="RE50361P"/>
    <property type="match status" value="1"/>
</dbReference>
<sequence>SSQLSIKMLNFLLMITALRALGCAWATPPPCHEKGCPNVTLYLGPKWGSKVIYPNYPKFRGPSEQEARSVNITLSDSDDQVELFADAVDNDRRVPVPKQRPVPDDDSFTLDFSKDASGLQALNTSRSVNDILFSIPRLPIISDLALLNLTNQNLTGEWLKEKLSLQSAESLLHVRRLYLNNNQISYLPVLTFPVELEYALAVLRLDNNPLYYLSSFARFELSRLENLKILNLSNTGLYYLDSLYLPSLEVLDLSNNHLSSVPPAFEKMTSLRHLDLSGNRISSVYGLSLGFLSQLEVLSLAGNGMTYLWHDAFQSLYNLQKLYLNDNMLEHAVQVYVPTDTDVYLSGNPWKCDCPLLNLVVESIPRIVDKDSMTCLDGDPKRPVSRYVTSWTQSGMKTTCERSVWRIVSEGWSTTSTWVLQHAPSVTTTCAFLGCVLFFMMIVRALRTVRRRVTPLQLPYTILDNKVLA</sequence>
<evidence type="ECO:0000256" key="4">
    <source>
        <dbReference type="SAM" id="SignalP"/>
    </source>
</evidence>